<feature type="region of interest" description="Disordered" evidence="1">
    <location>
        <begin position="613"/>
        <end position="765"/>
    </location>
</feature>
<feature type="compositionally biased region" description="Basic and acidic residues" evidence="1">
    <location>
        <begin position="1673"/>
        <end position="1688"/>
    </location>
</feature>
<gene>
    <name evidence="2" type="ORF">D6D10_06015</name>
</gene>
<feature type="region of interest" description="Disordered" evidence="1">
    <location>
        <begin position="1595"/>
        <end position="1746"/>
    </location>
</feature>
<feature type="compositionally biased region" description="Basic and acidic residues" evidence="1">
    <location>
        <begin position="489"/>
        <end position="499"/>
    </location>
</feature>
<feature type="compositionally biased region" description="Low complexity" evidence="1">
    <location>
        <begin position="364"/>
        <end position="375"/>
    </location>
</feature>
<feature type="region of interest" description="Disordered" evidence="1">
    <location>
        <begin position="340"/>
        <end position="440"/>
    </location>
</feature>
<feature type="compositionally biased region" description="Acidic residues" evidence="1">
    <location>
        <begin position="705"/>
        <end position="717"/>
    </location>
</feature>
<feature type="compositionally biased region" description="Polar residues" evidence="1">
    <location>
        <begin position="1358"/>
        <end position="1383"/>
    </location>
</feature>
<proteinExistence type="predicted"/>
<reference evidence="2 3" key="1">
    <citation type="submission" date="2018-10" db="EMBL/GenBank/DDBJ databases">
        <title>Fifty Aureobasidium pullulans genomes reveal a recombining polyextremotolerant generalist.</title>
        <authorList>
            <person name="Gostincar C."/>
            <person name="Turk M."/>
            <person name="Zajc J."/>
            <person name="Gunde-Cimerman N."/>
        </authorList>
    </citation>
    <scope>NUCLEOTIDE SEQUENCE [LARGE SCALE GENOMIC DNA]</scope>
    <source>
        <strain evidence="2 3">EXF-9785</strain>
    </source>
</reference>
<feature type="compositionally biased region" description="Polar residues" evidence="1">
    <location>
        <begin position="747"/>
        <end position="759"/>
    </location>
</feature>
<accession>A0A4S9ERA1</accession>
<evidence type="ECO:0000313" key="3">
    <source>
        <dbReference type="Proteomes" id="UP000308953"/>
    </source>
</evidence>
<feature type="compositionally biased region" description="Basic and acidic residues" evidence="1">
    <location>
        <begin position="718"/>
        <end position="731"/>
    </location>
</feature>
<comment type="caution">
    <text evidence="2">The sequence shown here is derived from an EMBL/GenBank/DDBJ whole genome shotgun (WGS) entry which is preliminary data.</text>
</comment>
<evidence type="ECO:0000313" key="2">
    <source>
        <dbReference type="EMBL" id="THX37282.1"/>
    </source>
</evidence>
<organism evidence="2 3">
    <name type="scientific">Aureobasidium pullulans</name>
    <name type="common">Black yeast</name>
    <name type="synonym">Pullularia pullulans</name>
    <dbReference type="NCBI Taxonomy" id="5580"/>
    <lineage>
        <taxon>Eukaryota</taxon>
        <taxon>Fungi</taxon>
        <taxon>Dikarya</taxon>
        <taxon>Ascomycota</taxon>
        <taxon>Pezizomycotina</taxon>
        <taxon>Dothideomycetes</taxon>
        <taxon>Dothideomycetidae</taxon>
        <taxon>Dothideales</taxon>
        <taxon>Saccotheciaceae</taxon>
        <taxon>Aureobasidium</taxon>
    </lineage>
</organism>
<feature type="compositionally biased region" description="Low complexity" evidence="1">
    <location>
        <begin position="287"/>
        <end position="301"/>
    </location>
</feature>
<evidence type="ECO:0000256" key="1">
    <source>
        <dbReference type="SAM" id="MobiDB-lite"/>
    </source>
</evidence>
<feature type="compositionally biased region" description="Polar residues" evidence="1">
    <location>
        <begin position="508"/>
        <end position="537"/>
    </location>
</feature>
<feature type="compositionally biased region" description="Polar residues" evidence="1">
    <location>
        <begin position="1273"/>
        <end position="1291"/>
    </location>
</feature>
<feature type="compositionally biased region" description="Basic and acidic residues" evidence="1">
    <location>
        <begin position="459"/>
        <end position="469"/>
    </location>
</feature>
<feature type="compositionally biased region" description="Polar residues" evidence="1">
    <location>
        <begin position="1438"/>
        <end position="1448"/>
    </location>
</feature>
<feature type="region of interest" description="Disordered" evidence="1">
    <location>
        <begin position="909"/>
        <end position="928"/>
    </location>
</feature>
<feature type="compositionally biased region" description="Basic and acidic residues" evidence="1">
    <location>
        <begin position="232"/>
        <end position="270"/>
    </location>
</feature>
<dbReference type="PANTHER" id="PTHR42105:SF1">
    <property type="entry name" value="TRANSALDOLASE"/>
    <property type="match status" value="1"/>
</dbReference>
<sequence>MVFAAAMGVEAHQRPPLPAPTEPTDVDDTDVATNISRRTDQTSYSIPEDGSPITISTHKLTSKEGPRLRHGRNKSQTSLLIEYFEATKGDKAKNRPSVRVKVTPSAHRKSKTADSVQITGIGRDKKPSYTRRISLGSKTSDKTVPVEGTEVSHSSESNLSAIPPVEVEILNNSDISSLKHGRESRDLHYLPATSDVSSMPPDSLLDPSHVSAMSQDLSEDASRSQSLLDLPAQDRARSASHERIKQKVIEKLMQRQRGEAVEYEPETKPTKERRRRSSRSTREEDLASAAESSILSSNLSPSNLSYASGTTSKVSLNNPKLLQMVEDTVRRLILPEITQLKNEQRRSSQGSYTEDELDRRHSKSTSSPSISSKPKVVLNRYDDNPGEVLSRGDSERREKAGRSSRADSERSHRERRPSRTSTREESVQSRSSKDKESHRIKNAAAAGIAGGVLTAAALRHHDSQDTVSRERRKKRKARGSRSDSTSLAETERTYRKEDIPPMPWTGASAMNDSEVTRQSILTASTERPESASLTERQTPVREVRRGSLRGSLSPASTTPKGKGARSPRALESIHSRTSLAERRPESAQSAQSAQSISTKAKIAALAAAGLGGAEALHHHGHHDNEGDRRQSSSPAQSVSTFRDSLSDPLIPHGLRPRSRVSELSAGFEERQRSAMSPVSAPPSPSAQQKSFDLDRAPQSPAQTYDEADERSELEEWFQQEHEKNEEYRKSLADTSTIPESADERRLTQYTDGSYLSNEQSPERDVKGVAATPQYNQPYGIESAVASLIDPSTISTSLQSSQTSPSNFEDTRYREQLDESVREELRHQTLDHQTRDPQMQHPTQSRWSALRENALALSSRGSSAQPTGSPNRSETLHEERKHVGSPPVRLSAHGIPDANDPMPEIGHGIDSESDLSTNPPEIQGPGRGDERFNFQPSFSQSPEREAVRHDSISEHSFSMNEKVIVGAGIAAGAFAADKVLDQHRSDKHLSANQAVVEDYASRETTPDVRQAQAVRVGRAGTASPPAHFGDEGYASAAYARSNGASTPRGHKSHTKGQFEDYDIETTREDQFIGKHSRHLSGNSHGMSSPLYDSATGKGIDTIQSKDVVALMDHLTVRDAHRNARDTEILVTLVRSAAEMRHEFEEMKRFIAEQDRKIMDNTDRDAEYTVKKVLGGPRPQPASVPRTTHGSYNEEDVPMKRKNVFKRALKGLSKRGSNDLSKIEDMLNQILGDVEDLKLTQGDRPPMSLRGSSFDSYEDRAHYGRDSGYEPEGQAGTSSTPNHSGHLSNQSANALLPSPKDNATSPQDRYFHSGYNGRRDSINRVSTVLEEESNDGKSFLDQHETHVLNNQFENNERLLTPTQESYNRRSGSFDSAASLPQQQHSPYDAHAGADSTPEKQRKHKSNSSSLFGIPKMSRWSKTTTSSAPENSDVYGKRRSQYTNASKSGESLRSDGAGYYHDGYALKSDDRLRSTQSLVKDHLAMKEHISDNKSVRSELSELSDMTRTPSPLIPSESGSQLDNIPIILPGEDELDDFEDPKYSAHRDSLLLQHPQPRPGPTHRHQTNLENEARTFSGPEHFETLTNSDLSQRTVESDFDPLQWGSNPSLSLARTNKLSGIPPGKDSGPLVPESKPKPAPRVEVEAPREQRQQAPQKPRQMYYSTPLGSGHLLEPIEEVRYSLETDRGHRSPEPTASPRVTSKFSPTRKITGPRPMGSRAASGANDEAHQEQLSGTVRRKPVPSSKSYGS</sequence>
<feature type="compositionally biased region" description="Basic residues" evidence="1">
    <location>
        <begin position="470"/>
        <end position="479"/>
    </location>
</feature>
<feature type="region of interest" description="Disordered" evidence="1">
    <location>
        <begin position="1"/>
        <end position="74"/>
    </location>
</feature>
<feature type="compositionally biased region" description="Low complexity" evidence="1">
    <location>
        <begin position="586"/>
        <end position="595"/>
    </location>
</feature>
<dbReference type="Proteomes" id="UP000308953">
    <property type="component" value="Unassembled WGS sequence"/>
</dbReference>
<feature type="region of interest" description="Disordered" evidence="1">
    <location>
        <begin position="180"/>
        <end position="301"/>
    </location>
</feature>
<feature type="compositionally biased region" description="Basic and acidic residues" evidence="1">
    <location>
        <begin position="571"/>
        <end position="585"/>
    </location>
</feature>
<name>A0A4S9ERA1_AURPU</name>
<feature type="compositionally biased region" description="Basic and acidic residues" evidence="1">
    <location>
        <begin position="421"/>
        <end position="439"/>
    </location>
</feature>
<feature type="region of interest" description="Disordered" evidence="1">
    <location>
        <begin position="855"/>
        <end position="889"/>
    </location>
</feature>
<dbReference type="EMBL" id="QZAV01000136">
    <property type="protein sequence ID" value="THX37282.1"/>
    <property type="molecule type" value="Genomic_DNA"/>
</dbReference>
<feature type="compositionally biased region" description="Polar residues" evidence="1">
    <location>
        <begin position="1600"/>
        <end position="1614"/>
    </location>
</feature>
<dbReference type="PANTHER" id="PTHR42105">
    <property type="entry name" value="DIM2-ASSOCIATED PROTEIN 1"/>
    <property type="match status" value="1"/>
</dbReference>
<feature type="compositionally biased region" description="Basic and acidic residues" evidence="1">
    <location>
        <begin position="1630"/>
        <end position="1647"/>
    </location>
</feature>
<feature type="compositionally biased region" description="Low complexity" evidence="1">
    <location>
        <begin position="194"/>
        <end position="208"/>
    </location>
</feature>
<feature type="compositionally biased region" description="Polar residues" evidence="1">
    <location>
        <begin position="1417"/>
        <end position="1427"/>
    </location>
</feature>
<feature type="region of interest" description="Disordered" evidence="1">
    <location>
        <begin position="1172"/>
        <end position="1194"/>
    </location>
</feature>
<feature type="region of interest" description="Disordered" evidence="1">
    <location>
        <begin position="1489"/>
        <end position="1521"/>
    </location>
</feature>
<feature type="region of interest" description="Disordered" evidence="1">
    <location>
        <begin position="1347"/>
        <end position="1455"/>
    </location>
</feature>
<feature type="compositionally biased region" description="Polar residues" evidence="1">
    <location>
        <begin position="858"/>
        <end position="872"/>
    </location>
</feature>
<feature type="region of interest" description="Disordered" evidence="1">
    <location>
        <begin position="90"/>
        <end position="159"/>
    </location>
</feature>
<feature type="compositionally biased region" description="Polar residues" evidence="1">
    <location>
        <begin position="631"/>
        <end position="643"/>
    </location>
</feature>
<feature type="compositionally biased region" description="Basic and acidic residues" evidence="1">
    <location>
        <begin position="390"/>
        <end position="412"/>
    </location>
</feature>
<protein>
    <submittedName>
        <fullName evidence="2">Uncharacterized protein</fullName>
    </submittedName>
</protein>
<feature type="region of interest" description="Disordered" evidence="1">
    <location>
        <begin position="459"/>
        <end position="600"/>
    </location>
</feature>
<feature type="compositionally biased region" description="Basic and acidic residues" evidence="1">
    <location>
        <begin position="1255"/>
        <end position="1266"/>
    </location>
</feature>
<feature type="region of interest" description="Disordered" evidence="1">
    <location>
        <begin position="1236"/>
        <end position="1317"/>
    </location>
</feature>